<dbReference type="InterPro" id="IPR001789">
    <property type="entry name" value="Sig_transdc_resp-reg_receiver"/>
</dbReference>
<dbReference type="Pfam" id="PF00072">
    <property type="entry name" value="Response_reg"/>
    <property type="match status" value="1"/>
</dbReference>
<dbReference type="InterPro" id="IPR001867">
    <property type="entry name" value="OmpR/PhoB-type_DNA-bd"/>
</dbReference>
<evidence type="ECO:0000259" key="7">
    <source>
        <dbReference type="PROSITE" id="PS51755"/>
    </source>
</evidence>
<dbReference type="PANTHER" id="PTHR48111:SF40">
    <property type="entry name" value="PHOSPHATE REGULON TRANSCRIPTIONAL REGULATORY PROTEIN PHOB"/>
    <property type="match status" value="1"/>
</dbReference>
<dbReference type="PROSITE" id="PS51755">
    <property type="entry name" value="OMPR_PHOB"/>
    <property type="match status" value="1"/>
</dbReference>
<evidence type="ECO:0000256" key="4">
    <source>
        <dbReference type="PROSITE-ProRule" id="PRU00169"/>
    </source>
</evidence>
<dbReference type="Gene3D" id="1.10.10.10">
    <property type="entry name" value="Winged helix-like DNA-binding domain superfamily/Winged helix DNA-binding domain"/>
    <property type="match status" value="1"/>
</dbReference>
<dbReference type="Gene3D" id="3.40.50.2300">
    <property type="match status" value="1"/>
</dbReference>
<reference evidence="8 9" key="1">
    <citation type="submission" date="2013-11" db="EMBL/GenBank/DDBJ databases">
        <title>Single cell genomics of uncultured Tannerella BU063 (oral taxon 286).</title>
        <authorList>
            <person name="Beall C.J."/>
            <person name="Campbell A.G."/>
            <person name="Griffen A.L."/>
            <person name="Podar M."/>
            <person name="Leys E.J."/>
        </authorList>
    </citation>
    <scope>NUCLEOTIDE SEQUENCE [LARGE SCALE GENOMIC DNA]</scope>
    <source>
        <strain evidence="8">Cell 2</strain>
    </source>
</reference>
<dbReference type="SMART" id="SM00862">
    <property type="entry name" value="Trans_reg_C"/>
    <property type="match status" value="1"/>
</dbReference>
<feature type="domain" description="Response regulatory" evidence="6">
    <location>
        <begin position="3"/>
        <end position="119"/>
    </location>
</feature>
<feature type="modified residue" description="4-aspartylphosphate" evidence="4">
    <location>
        <position position="54"/>
    </location>
</feature>
<comment type="caution">
    <text evidence="8">The sequence shown here is derived from an EMBL/GenBank/DDBJ whole genome shotgun (WGS) entry which is preliminary data.</text>
</comment>
<dbReference type="AlphaFoldDB" id="W2C3Q2"/>
<dbReference type="SMART" id="SM00448">
    <property type="entry name" value="REC"/>
    <property type="match status" value="1"/>
</dbReference>
<proteinExistence type="predicted"/>
<dbReference type="SUPFAM" id="SSF46894">
    <property type="entry name" value="C-terminal effector domain of the bipartite response regulators"/>
    <property type="match status" value="1"/>
</dbReference>
<dbReference type="GO" id="GO:0006355">
    <property type="term" value="P:regulation of DNA-templated transcription"/>
    <property type="evidence" value="ECO:0007669"/>
    <property type="project" value="InterPro"/>
</dbReference>
<keyword evidence="3 5" id="KW-0238">DNA-binding</keyword>
<evidence type="ECO:0000313" key="9">
    <source>
        <dbReference type="Proteomes" id="UP000018837"/>
    </source>
</evidence>
<dbReference type="PANTHER" id="PTHR48111">
    <property type="entry name" value="REGULATOR OF RPOS"/>
    <property type="match status" value="1"/>
</dbReference>
<keyword evidence="1 4" id="KW-0597">Phosphoprotein</keyword>
<dbReference type="PROSITE" id="PS50110">
    <property type="entry name" value="RESPONSE_REGULATORY"/>
    <property type="match status" value="1"/>
</dbReference>
<dbReference type="Proteomes" id="UP000018837">
    <property type="component" value="Unassembled WGS sequence"/>
</dbReference>
<dbReference type="GO" id="GO:0032993">
    <property type="term" value="C:protein-DNA complex"/>
    <property type="evidence" value="ECO:0007669"/>
    <property type="project" value="TreeGrafter"/>
</dbReference>
<evidence type="ECO:0000256" key="1">
    <source>
        <dbReference type="ARBA" id="ARBA00022553"/>
    </source>
</evidence>
<dbReference type="SUPFAM" id="SSF52172">
    <property type="entry name" value="CheY-like"/>
    <property type="match status" value="1"/>
</dbReference>
<dbReference type="EMBL" id="AYUF01000434">
    <property type="protein sequence ID" value="ETK01795.1"/>
    <property type="molecule type" value="Genomic_DNA"/>
</dbReference>
<dbReference type="GO" id="GO:0000156">
    <property type="term" value="F:phosphorelay response regulator activity"/>
    <property type="evidence" value="ECO:0007669"/>
    <property type="project" value="TreeGrafter"/>
</dbReference>
<gene>
    <name evidence="8" type="ORF">N425_07825</name>
</gene>
<keyword evidence="2" id="KW-0902">Two-component regulatory system</keyword>
<dbReference type="InterPro" id="IPR039420">
    <property type="entry name" value="WalR-like"/>
</dbReference>
<dbReference type="GO" id="GO:0000976">
    <property type="term" value="F:transcription cis-regulatory region binding"/>
    <property type="evidence" value="ECO:0007669"/>
    <property type="project" value="TreeGrafter"/>
</dbReference>
<feature type="domain" description="OmpR/PhoB-type" evidence="7">
    <location>
        <begin position="132"/>
        <end position="231"/>
    </location>
</feature>
<accession>W2C3Q2</accession>
<feature type="DNA-binding region" description="OmpR/PhoB-type" evidence="5">
    <location>
        <begin position="132"/>
        <end position="231"/>
    </location>
</feature>
<dbReference type="InterPro" id="IPR011006">
    <property type="entry name" value="CheY-like_superfamily"/>
</dbReference>
<dbReference type="PATRIC" id="fig|1411148.3.peg.1214"/>
<dbReference type="InterPro" id="IPR036388">
    <property type="entry name" value="WH-like_DNA-bd_sf"/>
</dbReference>
<evidence type="ECO:0000313" key="8">
    <source>
        <dbReference type="EMBL" id="ETK01795.1"/>
    </source>
</evidence>
<dbReference type="InterPro" id="IPR016032">
    <property type="entry name" value="Sig_transdc_resp-reg_C-effctor"/>
</dbReference>
<protein>
    <submittedName>
        <fullName evidence="8">Chemotaxis protein CheY</fullName>
    </submittedName>
</protein>
<evidence type="ECO:0000256" key="2">
    <source>
        <dbReference type="ARBA" id="ARBA00023012"/>
    </source>
</evidence>
<dbReference type="CDD" id="cd00156">
    <property type="entry name" value="REC"/>
    <property type="match status" value="1"/>
</dbReference>
<dbReference type="CDD" id="cd00383">
    <property type="entry name" value="trans_reg_C"/>
    <property type="match status" value="1"/>
</dbReference>
<dbReference type="GO" id="GO:0005829">
    <property type="term" value="C:cytosol"/>
    <property type="evidence" value="ECO:0007669"/>
    <property type="project" value="TreeGrafter"/>
</dbReference>
<sequence length="233" mass="26457">MIKLLLVEDDATLRYMIRNSLEVVIGGYEMAEAANGAEGLELWKTFRPDIIVADVEMPVMDGYEMVAKIRERDRLQPIVFASGMEDPSHVMRGYEVGVNNYIKKPYLPEELDAHVRALLRNINLGGRMENNTETYPIGRWKFNAEKASLSDTEGKNVSLTLLESQILRLLCRSMGETVGRDTILETLWPDVDYFYASRRLDVFITKLRKLLSADPAITISTIRGVGLRLDVEN</sequence>
<dbReference type="Pfam" id="PF00486">
    <property type="entry name" value="Trans_reg_C"/>
    <property type="match status" value="1"/>
</dbReference>
<evidence type="ECO:0000256" key="5">
    <source>
        <dbReference type="PROSITE-ProRule" id="PRU01091"/>
    </source>
</evidence>
<name>W2C3Q2_9BACT</name>
<evidence type="ECO:0000256" key="3">
    <source>
        <dbReference type="ARBA" id="ARBA00023125"/>
    </source>
</evidence>
<evidence type="ECO:0000259" key="6">
    <source>
        <dbReference type="PROSITE" id="PS50110"/>
    </source>
</evidence>
<organism evidence="8 9">
    <name type="scientific">Tannerella sp. oral taxon BU063 isolate Cell 2</name>
    <dbReference type="NCBI Taxonomy" id="1411148"/>
    <lineage>
        <taxon>Bacteria</taxon>
        <taxon>Pseudomonadati</taxon>
        <taxon>Bacteroidota</taxon>
        <taxon>Bacteroidia</taxon>
        <taxon>Bacteroidales</taxon>
        <taxon>Tannerellaceae</taxon>
        <taxon>Tannerella</taxon>
    </lineage>
</organism>